<dbReference type="EMBL" id="NRGR01000017">
    <property type="protein sequence ID" value="PCC39101.1"/>
    <property type="molecule type" value="Genomic_DNA"/>
</dbReference>
<dbReference type="Proteomes" id="UP000218598">
    <property type="component" value="Unassembled WGS sequence"/>
</dbReference>
<protein>
    <submittedName>
        <fullName evidence="1">Uncharacterized protein</fullName>
    </submittedName>
</protein>
<sequence>MNTIATDGTRFLRVLEGLAACPHGWRGEAGNEFVELMTEVLERKAEWVRTEVGVEGVMASPADVVSEAVLVVDGPEDVPLGENVQRILSMEKPLGYVVSAVSANLSRAVLSERMGVGSRQVSGGSRPVLHFDELVSDGGEAALDRIEGEPAWRTGSPEISETTRVIHRSFVGVLAQRFQARPEVVRRGLYLAGTVAVEGDTGAGMTPATARRRISRFMGEASTLRGSLDRVQAQALAWLVFGTERHPEWSLLAECARAVHAGDAVKVSAWHARNARTVAAKTGRVARETGRQPALFPAPAAKPVAVKQSA</sequence>
<reference evidence="1 2" key="1">
    <citation type="journal article" date="2017" name="Elife">
        <title>Extensive horizontal gene transfer in cheese-associated bacteria.</title>
        <authorList>
            <person name="Bonham K.S."/>
            <person name="Wolfe B.E."/>
            <person name="Dutton R.J."/>
        </authorList>
    </citation>
    <scope>NUCLEOTIDE SEQUENCE [LARGE SCALE GENOMIC DNA]</scope>
    <source>
        <strain evidence="1 2">341_9</strain>
    </source>
</reference>
<dbReference type="RefSeq" id="WP_096197195.1">
    <property type="nucleotide sequence ID" value="NZ_NRGR01000017.1"/>
</dbReference>
<dbReference type="AlphaFoldDB" id="A0A2A3YIJ0"/>
<proteinExistence type="predicted"/>
<organism evidence="1 2">
    <name type="scientific">Brachybacterium alimentarium</name>
    <dbReference type="NCBI Taxonomy" id="47845"/>
    <lineage>
        <taxon>Bacteria</taxon>
        <taxon>Bacillati</taxon>
        <taxon>Actinomycetota</taxon>
        <taxon>Actinomycetes</taxon>
        <taxon>Micrococcales</taxon>
        <taxon>Dermabacteraceae</taxon>
        <taxon>Brachybacterium</taxon>
    </lineage>
</organism>
<name>A0A2A3YIJ0_9MICO</name>
<dbReference type="OrthoDB" id="8444301at2"/>
<evidence type="ECO:0000313" key="1">
    <source>
        <dbReference type="EMBL" id="PCC39101.1"/>
    </source>
</evidence>
<comment type="caution">
    <text evidence="1">The sequence shown here is derived from an EMBL/GenBank/DDBJ whole genome shotgun (WGS) entry which is preliminary data.</text>
</comment>
<accession>A0A2A3YIJ0</accession>
<keyword evidence="2" id="KW-1185">Reference proteome</keyword>
<evidence type="ECO:0000313" key="2">
    <source>
        <dbReference type="Proteomes" id="UP000218598"/>
    </source>
</evidence>
<gene>
    <name evidence="1" type="ORF">CIK66_10460</name>
</gene>